<feature type="transmembrane region" description="Helical" evidence="7">
    <location>
        <begin position="88"/>
        <end position="107"/>
    </location>
</feature>
<comment type="subcellular location">
    <subcellularLocation>
        <location evidence="1 7">Cell membrane</location>
        <topology evidence="1 7">Multi-pass membrane protein</topology>
    </subcellularLocation>
</comment>
<keyword evidence="5 7" id="KW-1133">Transmembrane helix</keyword>
<evidence type="ECO:0000256" key="1">
    <source>
        <dbReference type="ARBA" id="ARBA00004651"/>
    </source>
</evidence>
<evidence type="ECO:0000256" key="5">
    <source>
        <dbReference type="ARBA" id="ARBA00022989"/>
    </source>
</evidence>
<feature type="transmembrane region" description="Helical" evidence="7">
    <location>
        <begin position="152"/>
        <end position="172"/>
    </location>
</feature>
<dbReference type="PROSITE" id="PS50928">
    <property type="entry name" value="ABC_TM1"/>
    <property type="match status" value="1"/>
</dbReference>
<dbReference type="PANTHER" id="PTHR43744">
    <property type="entry name" value="ABC TRANSPORTER PERMEASE PROTEIN MG189-RELATED-RELATED"/>
    <property type="match status" value="1"/>
</dbReference>
<keyword evidence="2 7" id="KW-0813">Transport</keyword>
<evidence type="ECO:0000256" key="2">
    <source>
        <dbReference type="ARBA" id="ARBA00022448"/>
    </source>
</evidence>
<keyword evidence="3" id="KW-1003">Cell membrane</keyword>
<dbReference type="InterPro" id="IPR035906">
    <property type="entry name" value="MetI-like_sf"/>
</dbReference>
<dbReference type="Gene3D" id="1.10.3720.10">
    <property type="entry name" value="MetI-like"/>
    <property type="match status" value="1"/>
</dbReference>
<evidence type="ECO:0000256" key="7">
    <source>
        <dbReference type="RuleBase" id="RU363032"/>
    </source>
</evidence>
<dbReference type="InterPro" id="IPR000515">
    <property type="entry name" value="MetI-like"/>
</dbReference>
<feature type="transmembrane region" description="Helical" evidence="7">
    <location>
        <begin position="198"/>
        <end position="219"/>
    </location>
</feature>
<evidence type="ECO:0000313" key="9">
    <source>
        <dbReference type="EMBL" id="PKZ15683.1"/>
    </source>
</evidence>
<dbReference type="GO" id="GO:0005886">
    <property type="term" value="C:plasma membrane"/>
    <property type="evidence" value="ECO:0007669"/>
    <property type="project" value="UniProtKB-SubCell"/>
</dbReference>
<dbReference type="GO" id="GO:0055085">
    <property type="term" value="P:transmembrane transport"/>
    <property type="evidence" value="ECO:0007669"/>
    <property type="project" value="InterPro"/>
</dbReference>
<comment type="caution">
    <text evidence="9">The sequence shown here is derived from an EMBL/GenBank/DDBJ whole genome shotgun (WGS) entry which is preliminary data.</text>
</comment>
<dbReference type="RefSeq" id="WP_101540701.1">
    <property type="nucleotide sequence ID" value="NZ_PKGS01000006.1"/>
</dbReference>
<protein>
    <submittedName>
        <fullName evidence="9">Sugar ABC transporter permease</fullName>
    </submittedName>
</protein>
<feature type="domain" description="ABC transmembrane type-1" evidence="8">
    <location>
        <begin position="84"/>
        <end position="293"/>
    </location>
</feature>
<comment type="similarity">
    <text evidence="7">Belongs to the binding-protein-dependent transport system permease family.</text>
</comment>
<feature type="transmembrane region" description="Helical" evidence="7">
    <location>
        <begin position="119"/>
        <end position="140"/>
    </location>
</feature>
<dbReference type="Pfam" id="PF00528">
    <property type="entry name" value="BPD_transp_1"/>
    <property type="match status" value="1"/>
</dbReference>
<dbReference type="Proteomes" id="UP000234335">
    <property type="component" value="Unassembled WGS sequence"/>
</dbReference>
<feature type="transmembrane region" description="Helical" evidence="7">
    <location>
        <begin position="276"/>
        <end position="293"/>
    </location>
</feature>
<keyword evidence="4 7" id="KW-0812">Transmembrane</keyword>
<name>A0A2I1M6B3_9FIRM</name>
<evidence type="ECO:0000256" key="6">
    <source>
        <dbReference type="ARBA" id="ARBA00023136"/>
    </source>
</evidence>
<evidence type="ECO:0000259" key="8">
    <source>
        <dbReference type="PROSITE" id="PS50928"/>
    </source>
</evidence>
<gene>
    <name evidence="9" type="ORF">CYJ34_07735</name>
</gene>
<evidence type="ECO:0000256" key="4">
    <source>
        <dbReference type="ARBA" id="ARBA00022692"/>
    </source>
</evidence>
<accession>A0A2I1M6B3</accession>
<keyword evidence="6 7" id="KW-0472">Membrane</keyword>
<evidence type="ECO:0000313" key="10">
    <source>
        <dbReference type="Proteomes" id="UP000234335"/>
    </source>
</evidence>
<dbReference type="PANTHER" id="PTHR43744:SF9">
    <property type="entry name" value="POLYGALACTURONAN_RHAMNOGALACTURONAN TRANSPORT SYSTEM PERMEASE PROTEIN YTCP"/>
    <property type="match status" value="1"/>
</dbReference>
<reference evidence="9 10" key="1">
    <citation type="submission" date="2017-12" db="EMBL/GenBank/DDBJ databases">
        <title>Phylogenetic diversity of female urinary microbiome.</title>
        <authorList>
            <person name="Thomas-White K."/>
            <person name="Wolfe A.J."/>
        </authorList>
    </citation>
    <scope>NUCLEOTIDE SEQUENCE [LARGE SCALE GENOMIC DNA]</scope>
    <source>
        <strain evidence="9 10">UMB0119</strain>
    </source>
</reference>
<keyword evidence="10" id="KW-1185">Reference proteome</keyword>
<organism evidence="9 10">
    <name type="scientific">Anaerococcus octavius</name>
    <dbReference type="NCBI Taxonomy" id="54007"/>
    <lineage>
        <taxon>Bacteria</taxon>
        <taxon>Bacillati</taxon>
        <taxon>Bacillota</taxon>
        <taxon>Tissierellia</taxon>
        <taxon>Tissierellales</taxon>
        <taxon>Peptoniphilaceae</taxon>
        <taxon>Anaerococcus</taxon>
    </lineage>
</organism>
<dbReference type="CDD" id="cd06261">
    <property type="entry name" value="TM_PBP2"/>
    <property type="match status" value="1"/>
</dbReference>
<proteinExistence type="inferred from homology"/>
<feature type="transmembrane region" description="Helical" evidence="7">
    <location>
        <begin position="21"/>
        <end position="47"/>
    </location>
</feature>
<dbReference type="AlphaFoldDB" id="A0A2I1M6B3"/>
<sequence>MQKEKTQKKVYDPLKISKTSNVVLNIVLILLTISAILPFLFVVMISITDEATIKSNGYSLIPEKFSLEAYKFIFKSGGQIARSYKNSIIITVVGVVLALILTTMYAYSLSREDYEYKGFFTKVSTIPMLFSGGLVANYLIMTQFLGLKDSMWALILPGLVGSYNIILMRTYFQTSIPHALVEAATIDGANEMQIFFKIILPLSLPIIATVGLFLTLAYWNDWYQAMLYIDSEDKIPVQYMLMRIQNSTNFLTLRKDALGGLAGEIRKTLPQESLKMAIVVITTAPILIAYPFFQRYFISGLTLGAVKE</sequence>
<dbReference type="EMBL" id="PKGS01000006">
    <property type="protein sequence ID" value="PKZ15683.1"/>
    <property type="molecule type" value="Genomic_DNA"/>
</dbReference>
<evidence type="ECO:0000256" key="3">
    <source>
        <dbReference type="ARBA" id="ARBA00022475"/>
    </source>
</evidence>
<dbReference type="SUPFAM" id="SSF161098">
    <property type="entry name" value="MetI-like"/>
    <property type="match status" value="1"/>
</dbReference>